<dbReference type="PANTHER" id="PTHR30349">
    <property type="entry name" value="PHAGE INTEGRASE-RELATED"/>
    <property type="match status" value="1"/>
</dbReference>
<dbReference type="SUPFAM" id="SSF56349">
    <property type="entry name" value="DNA breaking-rejoining enzymes"/>
    <property type="match status" value="1"/>
</dbReference>
<dbReference type="InterPro" id="IPR011010">
    <property type="entry name" value="DNA_brk_join_enz"/>
</dbReference>
<dbReference type="GO" id="GO:0009009">
    <property type="term" value="F:site-specific recombinase activity"/>
    <property type="evidence" value="ECO:0000318"/>
    <property type="project" value="GO_Central"/>
</dbReference>
<dbReference type="PANTHER" id="PTHR30349:SF41">
    <property type="entry name" value="INTEGRASE_RECOMBINASE PROTEIN MJ0367-RELATED"/>
    <property type="match status" value="1"/>
</dbReference>
<reference evidence="3 4" key="1">
    <citation type="journal article" date="2008" name="Nature">
        <title>The genome of the model beetle and pest Tribolium castaneum.</title>
        <authorList>
            <consortium name="Tribolium Genome Sequencing Consortium"/>
            <person name="Richards S."/>
            <person name="Gibbs R.A."/>
            <person name="Weinstock G.M."/>
            <person name="Brown S.J."/>
            <person name="Denell R."/>
            <person name="Beeman R.W."/>
            <person name="Gibbs R."/>
            <person name="Beeman R.W."/>
            <person name="Brown S.J."/>
            <person name="Bucher G."/>
            <person name="Friedrich M."/>
            <person name="Grimmelikhuijzen C.J."/>
            <person name="Klingler M."/>
            <person name="Lorenzen M."/>
            <person name="Richards S."/>
            <person name="Roth S."/>
            <person name="Schroder R."/>
            <person name="Tautz D."/>
            <person name="Zdobnov E.M."/>
            <person name="Muzny D."/>
            <person name="Gibbs R.A."/>
            <person name="Weinstock G.M."/>
            <person name="Attaway T."/>
            <person name="Bell S."/>
            <person name="Buhay C.J."/>
            <person name="Chandrabose M.N."/>
            <person name="Chavez D."/>
            <person name="Clerk-Blankenburg K.P."/>
            <person name="Cree A."/>
            <person name="Dao M."/>
            <person name="Davis C."/>
            <person name="Chacko J."/>
            <person name="Dinh H."/>
            <person name="Dugan-Rocha S."/>
            <person name="Fowler G."/>
            <person name="Garner T.T."/>
            <person name="Garnes J."/>
            <person name="Gnirke A."/>
            <person name="Hawes A."/>
            <person name="Hernandez J."/>
            <person name="Hines S."/>
            <person name="Holder M."/>
            <person name="Hume J."/>
            <person name="Jhangiani S.N."/>
            <person name="Joshi V."/>
            <person name="Khan Z.M."/>
            <person name="Jackson L."/>
            <person name="Kovar C."/>
            <person name="Kowis A."/>
            <person name="Lee S."/>
            <person name="Lewis L.R."/>
            <person name="Margolis J."/>
            <person name="Morgan M."/>
            <person name="Nazareth L.V."/>
            <person name="Nguyen N."/>
            <person name="Okwuonu G."/>
            <person name="Parker D."/>
            <person name="Richards S."/>
            <person name="Ruiz S.J."/>
            <person name="Santibanez J."/>
            <person name="Savard J."/>
            <person name="Scherer S.E."/>
            <person name="Schneider B."/>
            <person name="Sodergren E."/>
            <person name="Tautz D."/>
            <person name="Vattahil S."/>
            <person name="Villasana D."/>
            <person name="White C.S."/>
            <person name="Wright R."/>
            <person name="Park Y."/>
            <person name="Beeman R.W."/>
            <person name="Lord J."/>
            <person name="Oppert B."/>
            <person name="Lorenzen M."/>
            <person name="Brown S."/>
            <person name="Wang L."/>
            <person name="Savard J."/>
            <person name="Tautz D."/>
            <person name="Richards S."/>
            <person name="Weinstock G."/>
            <person name="Gibbs R.A."/>
            <person name="Liu Y."/>
            <person name="Worley K."/>
            <person name="Weinstock G."/>
            <person name="Elsik C.G."/>
            <person name="Reese J.T."/>
            <person name="Elhaik E."/>
            <person name="Landan G."/>
            <person name="Graur D."/>
            <person name="Arensburger P."/>
            <person name="Atkinson P."/>
            <person name="Beeman R.W."/>
            <person name="Beidler J."/>
            <person name="Brown S.J."/>
            <person name="Demuth J.P."/>
            <person name="Drury D.W."/>
            <person name="Du Y.Z."/>
            <person name="Fujiwara H."/>
            <person name="Lorenzen M."/>
            <person name="Maselli V."/>
            <person name="Osanai M."/>
            <person name="Park Y."/>
            <person name="Robertson H.M."/>
            <person name="Tu Z."/>
            <person name="Wang J.J."/>
            <person name="Wang S."/>
            <person name="Richards S."/>
            <person name="Song H."/>
            <person name="Zhang L."/>
            <person name="Sodergren E."/>
            <person name="Werner D."/>
            <person name="Stanke M."/>
            <person name="Morgenstern B."/>
            <person name="Solovyev V."/>
            <person name="Kosarev P."/>
            <person name="Brown G."/>
            <person name="Chen H.C."/>
            <person name="Ermolaeva O."/>
            <person name="Hlavina W."/>
            <person name="Kapustin Y."/>
            <person name="Kiryutin B."/>
            <person name="Kitts P."/>
            <person name="Maglott D."/>
            <person name="Pruitt K."/>
            <person name="Sapojnikov V."/>
            <person name="Souvorov A."/>
            <person name="Mackey A.J."/>
            <person name="Waterhouse R.M."/>
            <person name="Wyder S."/>
            <person name="Zdobnov E.M."/>
            <person name="Zdobnov E.M."/>
            <person name="Wyder S."/>
            <person name="Kriventseva E.V."/>
            <person name="Kadowaki T."/>
            <person name="Bork P."/>
            <person name="Aranda M."/>
            <person name="Bao R."/>
            <person name="Beermann A."/>
            <person name="Berns N."/>
            <person name="Bolognesi R."/>
            <person name="Bonneton F."/>
            <person name="Bopp D."/>
            <person name="Brown S.J."/>
            <person name="Bucher G."/>
            <person name="Butts T."/>
            <person name="Chaumot A."/>
            <person name="Denell R.E."/>
            <person name="Ferrier D.E."/>
            <person name="Friedrich M."/>
            <person name="Gordon C.M."/>
            <person name="Jindra M."/>
            <person name="Klingler M."/>
            <person name="Lan Q."/>
            <person name="Lattorff H.M."/>
            <person name="Laudet V."/>
            <person name="von Levetsow C."/>
            <person name="Liu Z."/>
            <person name="Lutz R."/>
            <person name="Lynch J.A."/>
            <person name="da Fonseca R.N."/>
            <person name="Posnien N."/>
            <person name="Reuter R."/>
            <person name="Roth S."/>
            <person name="Savard J."/>
            <person name="Schinko J.B."/>
            <person name="Schmitt C."/>
            <person name="Schoppmeier M."/>
            <person name="Schroder R."/>
            <person name="Shippy T.D."/>
            <person name="Simonnet F."/>
            <person name="Marques-Souza H."/>
            <person name="Tautz D."/>
            <person name="Tomoyasu Y."/>
            <person name="Trauner J."/>
            <person name="Van der Zee M."/>
            <person name="Vervoort M."/>
            <person name="Wittkopp N."/>
            <person name="Wimmer E.A."/>
            <person name="Yang X."/>
            <person name="Jones A.K."/>
            <person name="Sattelle D.B."/>
            <person name="Ebert P.R."/>
            <person name="Nelson D."/>
            <person name="Scott J.G."/>
            <person name="Beeman R.W."/>
            <person name="Muthukrishnan S."/>
            <person name="Kramer K.J."/>
            <person name="Arakane Y."/>
            <person name="Beeman R.W."/>
            <person name="Zhu Q."/>
            <person name="Hogenkamp D."/>
            <person name="Dixit R."/>
            <person name="Oppert B."/>
            <person name="Jiang H."/>
            <person name="Zou Z."/>
            <person name="Marshall J."/>
            <person name="Elpidina E."/>
            <person name="Vinokurov K."/>
            <person name="Oppert C."/>
            <person name="Zou Z."/>
            <person name="Evans J."/>
            <person name="Lu Z."/>
            <person name="Zhao P."/>
            <person name="Sumathipala N."/>
            <person name="Altincicek B."/>
            <person name="Vilcinskas A."/>
            <person name="Williams M."/>
            <person name="Hultmark D."/>
            <person name="Hetru C."/>
            <person name="Jiang H."/>
            <person name="Grimmelikhuijzen C.J."/>
            <person name="Hauser F."/>
            <person name="Cazzamali G."/>
            <person name="Williamson M."/>
            <person name="Park Y."/>
            <person name="Li B."/>
            <person name="Tanaka Y."/>
            <person name="Predel R."/>
            <person name="Neupert S."/>
            <person name="Schachtner J."/>
            <person name="Verleyen P."/>
            <person name="Raible F."/>
            <person name="Bork P."/>
            <person name="Friedrich M."/>
            <person name="Walden K.K."/>
            <person name="Robertson H.M."/>
            <person name="Angeli S."/>
            <person name="Foret S."/>
            <person name="Bucher G."/>
            <person name="Schuetz S."/>
            <person name="Maleszka R."/>
            <person name="Wimmer E.A."/>
            <person name="Beeman R.W."/>
            <person name="Lorenzen M."/>
            <person name="Tomoyasu Y."/>
            <person name="Miller S.C."/>
            <person name="Grossmann D."/>
            <person name="Bucher G."/>
        </authorList>
    </citation>
    <scope>NUCLEOTIDE SEQUENCE [LARGE SCALE GENOMIC DNA]</scope>
    <source>
        <strain evidence="3 4">Georgia GA2</strain>
    </source>
</reference>
<dbReference type="PhylomeDB" id="D7EHU1"/>
<proteinExistence type="predicted"/>
<dbReference type="GO" id="GO:0006310">
    <property type="term" value="P:DNA recombination"/>
    <property type="evidence" value="ECO:0000318"/>
    <property type="project" value="GO_Central"/>
</dbReference>
<dbReference type="InParanoid" id="D7EHU1"/>
<dbReference type="EMBL" id="KQ973114">
    <property type="protein sequence ID" value="EFA12160.1"/>
    <property type="molecule type" value="Genomic_DNA"/>
</dbReference>
<accession>D7EHU1</accession>
<keyword evidence="1" id="KW-0238">DNA-binding</keyword>
<dbReference type="GO" id="GO:0007059">
    <property type="term" value="P:chromosome segregation"/>
    <property type="evidence" value="ECO:0000318"/>
    <property type="project" value="GO_Central"/>
</dbReference>
<evidence type="ECO:0000256" key="2">
    <source>
        <dbReference type="ARBA" id="ARBA00023172"/>
    </source>
</evidence>
<sequence>MSHVPEAIRNEARSVVSGLLPKKSSARYEHQYLDFKNWQKKQNVGSVNEEVLLAYLNQLSMKYSPNSLWSKWSMLKSCLEIKENIGTDRKNERYTPKKAKILTKEQVVTFLLEAPDDQWLLFKVVTIFGIFGACRCDELLSLTPNDLEDTGKYIIVTLRNTKNFTTRRFTITDEECRFQPCVLYRKYASLRPTQAESLRLFLTYRGAATMVVDSGGNILALKRAGGWKSSAVAEGYVEDSIEQKLERAKKLFLVPEPTSASSSSKHASTVSEETSEKFNVSGNKNCNIIINVYSREINPVNNE</sequence>
<evidence type="ECO:0000313" key="3">
    <source>
        <dbReference type="EMBL" id="EFA12160.1"/>
    </source>
</evidence>
<keyword evidence="2" id="KW-0233">DNA recombination</keyword>
<dbReference type="AlphaFoldDB" id="D7EHU1"/>
<keyword evidence="4" id="KW-1185">Reference proteome</keyword>
<dbReference type="HOGENOM" id="CLU_066947_0_0_1"/>
<dbReference type="InterPro" id="IPR013762">
    <property type="entry name" value="Integrase-like_cat_sf"/>
</dbReference>
<reference evidence="3 4" key="2">
    <citation type="journal article" date="2010" name="Nucleic Acids Res.">
        <title>BeetleBase in 2010: revisions to provide comprehensive genomic information for Tribolium castaneum.</title>
        <authorList>
            <person name="Kim H.S."/>
            <person name="Murphy T."/>
            <person name="Xia J."/>
            <person name="Caragea D."/>
            <person name="Park Y."/>
            <person name="Beeman R.W."/>
            <person name="Lorenzen M.D."/>
            <person name="Butcher S."/>
            <person name="Manak J.R."/>
            <person name="Brown S.J."/>
        </authorList>
    </citation>
    <scope>NUCLEOTIDE SEQUENCE [LARGE SCALE GENOMIC DNA]</scope>
    <source>
        <strain evidence="3 4">Georgia GA2</strain>
    </source>
</reference>
<name>D7EHU1_TRICA</name>
<protein>
    <recommendedName>
        <fullName evidence="5">Tyr recombinase domain-containing protein</fullName>
    </recommendedName>
</protein>
<dbReference type="STRING" id="7070.D7EHU1"/>
<dbReference type="GO" id="GO:0003677">
    <property type="term" value="F:DNA binding"/>
    <property type="evidence" value="ECO:0007669"/>
    <property type="project" value="UniProtKB-KW"/>
</dbReference>
<evidence type="ECO:0000256" key="1">
    <source>
        <dbReference type="ARBA" id="ARBA00023125"/>
    </source>
</evidence>
<dbReference type="InterPro" id="IPR050090">
    <property type="entry name" value="Tyrosine_recombinase_XerCD"/>
</dbReference>
<organism evidence="3 4">
    <name type="scientific">Tribolium castaneum</name>
    <name type="common">Red flour beetle</name>
    <dbReference type="NCBI Taxonomy" id="7070"/>
    <lineage>
        <taxon>Eukaryota</taxon>
        <taxon>Metazoa</taxon>
        <taxon>Ecdysozoa</taxon>
        <taxon>Arthropoda</taxon>
        <taxon>Hexapoda</taxon>
        <taxon>Insecta</taxon>
        <taxon>Pterygota</taxon>
        <taxon>Neoptera</taxon>
        <taxon>Endopterygota</taxon>
        <taxon>Coleoptera</taxon>
        <taxon>Polyphaga</taxon>
        <taxon>Cucujiformia</taxon>
        <taxon>Tenebrionidae</taxon>
        <taxon>Tenebrionidae incertae sedis</taxon>
        <taxon>Tribolium</taxon>
    </lineage>
</organism>
<dbReference type="Proteomes" id="UP000007266">
    <property type="component" value="Unassembled WGS sequence"/>
</dbReference>
<evidence type="ECO:0000313" key="4">
    <source>
        <dbReference type="Proteomes" id="UP000007266"/>
    </source>
</evidence>
<evidence type="ECO:0008006" key="5">
    <source>
        <dbReference type="Google" id="ProtNLM"/>
    </source>
</evidence>
<dbReference type="Gene3D" id="1.10.443.10">
    <property type="entry name" value="Intergrase catalytic core"/>
    <property type="match status" value="1"/>
</dbReference>
<gene>
    <name evidence="3" type="primary">GLEAN_02310</name>
    <name evidence="3" type="ORF">TcasGA2_TC002310</name>
</gene>